<dbReference type="InterPro" id="IPR050659">
    <property type="entry name" value="Peptidase_M24B"/>
</dbReference>
<protein>
    <submittedName>
        <fullName evidence="3">Xaa-Pro aminopeptidase</fullName>
    </submittedName>
</protein>
<dbReference type="SUPFAM" id="SSF53092">
    <property type="entry name" value="Creatinase/prolidase N-terminal domain"/>
    <property type="match status" value="1"/>
</dbReference>
<reference evidence="3" key="1">
    <citation type="journal article" date="2014" name="Int. J. Syst. Evol. Microbiol.">
        <title>Complete genome sequence of Corynebacterium casei LMG S-19264T (=DSM 44701T), isolated from a smear-ripened cheese.</title>
        <authorList>
            <consortium name="US DOE Joint Genome Institute (JGI-PGF)"/>
            <person name="Walter F."/>
            <person name="Albersmeier A."/>
            <person name="Kalinowski J."/>
            <person name="Ruckert C."/>
        </authorList>
    </citation>
    <scope>NUCLEOTIDE SEQUENCE</scope>
    <source>
        <strain evidence="3">CGMCC 1.15533</strain>
    </source>
</reference>
<organism evidence="3 4">
    <name type="scientific">Streptococcus himalayensis</name>
    <dbReference type="NCBI Taxonomy" id="1888195"/>
    <lineage>
        <taxon>Bacteria</taxon>
        <taxon>Bacillati</taxon>
        <taxon>Bacillota</taxon>
        <taxon>Bacilli</taxon>
        <taxon>Lactobacillales</taxon>
        <taxon>Streptococcaceae</taxon>
        <taxon>Streptococcus</taxon>
    </lineage>
</organism>
<keyword evidence="3" id="KW-0031">Aminopeptidase</keyword>
<dbReference type="CDD" id="cd01092">
    <property type="entry name" value="APP-like"/>
    <property type="match status" value="1"/>
</dbReference>
<keyword evidence="3" id="KW-0378">Hydrolase</keyword>
<dbReference type="AlphaFoldDB" id="A0A917EGU7"/>
<evidence type="ECO:0000313" key="3">
    <source>
        <dbReference type="EMBL" id="GGE37983.1"/>
    </source>
</evidence>
<dbReference type="Gene3D" id="3.40.350.10">
    <property type="entry name" value="Creatinase/prolidase N-terminal domain"/>
    <property type="match status" value="1"/>
</dbReference>
<accession>A0A917EGU7</accession>
<sequence length="354" mass="39395">MHTNRLEKLRHQMMETGTPALLITNLKNIYYLTGFWGSAGTVLITADRQVLITDDRYITYAQSVVKDFEVVSERDELAVVAKVLKDSHISELAFEDEVSVAYYQAMQTVFEGMHLVPTSNLVMNLRMMKDETEIATIQRACQISDQAFLDALDFIKPGKTELEVANFLDFRMREMGSEAVSFDTIAASGYRSAMPHGRASEKVIEAGDALTLDFGCIYDHYVSDMTRTIYIGSVSDEEAEIYQTVLAANQALIAAAKAGMEYREFDGVPRRVIEAAGYGPYFTHGIGHGMGLDVHEIPYFSKTATDKIQAGMVLTDEPGIYLEGKYGVRIEDDLLITEDGCKILTLAPKELTVI</sequence>
<dbReference type="Pfam" id="PF00557">
    <property type="entry name" value="Peptidase_M24"/>
    <property type="match status" value="1"/>
</dbReference>
<dbReference type="RefSeq" id="WP_068990884.1">
    <property type="nucleotide sequence ID" value="NZ_BMJN01000055.1"/>
</dbReference>
<evidence type="ECO:0000313" key="4">
    <source>
        <dbReference type="Proteomes" id="UP000660801"/>
    </source>
</evidence>
<proteinExistence type="predicted"/>
<dbReference type="PANTHER" id="PTHR46112">
    <property type="entry name" value="AMINOPEPTIDASE"/>
    <property type="match status" value="1"/>
</dbReference>
<reference evidence="3" key="2">
    <citation type="submission" date="2020-09" db="EMBL/GenBank/DDBJ databases">
        <authorList>
            <person name="Sun Q."/>
            <person name="Zhou Y."/>
        </authorList>
    </citation>
    <scope>NUCLEOTIDE SEQUENCE</scope>
    <source>
        <strain evidence="3">CGMCC 1.15533</strain>
    </source>
</reference>
<dbReference type="OrthoDB" id="9806388at2"/>
<name>A0A917EGU7_9STRE</name>
<dbReference type="GO" id="GO:0004177">
    <property type="term" value="F:aminopeptidase activity"/>
    <property type="evidence" value="ECO:0007669"/>
    <property type="project" value="UniProtKB-KW"/>
</dbReference>
<dbReference type="InterPro" id="IPR000994">
    <property type="entry name" value="Pept_M24"/>
</dbReference>
<dbReference type="SUPFAM" id="SSF55920">
    <property type="entry name" value="Creatinase/aminopeptidase"/>
    <property type="match status" value="1"/>
</dbReference>
<dbReference type="InterPro" id="IPR029149">
    <property type="entry name" value="Creatin/AminoP/Spt16_N"/>
</dbReference>
<dbReference type="EMBL" id="BMJN01000055">
    <property type="protein sequence ID" value="GGE37983.1"/>
    <property type="molecule type" value="Genomic_DNA"/>
</dbReference>
<evidence type="ECO:0000259" key="1">
    <source>
        <dbReference type="Pfam" id="PF00557"/>
    </source>
</evidence>
<dbReference type="InterPro" id="IPR036005">
    <property type="entry name" value="Creatinase/aminopeptidase-like"/>
</dbReference>
<dbReference type="PANTHER" id="PTHR46112:SF3">
    <property type="entry name" value="AMINOPEPTIDASE YPDF"/>
    <property type="match status" value="1"/>
</dbReference>
<feature type="domain" description="Peptidase M24" evidence="1">
    <location>
        <begin position="136"/>
        <end position="338"/>
    </location>
</feature>
<comment type="caution">
    <text evidence="3">The sequence shown here is derived from an EMBL/GenBank/DDBJ whole genome shotgun (WGS) entry which is preliminary data.</text>
</comment>
<dbReference type="Gene3D" id="3.90.230.10">
    <property type="entry name" value="Creatinase/methionine aminopeptidase superfamily"/>
    <property type="match status" value="1"/>
</dbReference>
<keyword evidence="4" id="KW-1185">Reference proteome</keyword>
<evidence type="ECO:0000259" key="2">
    <source>
        <dbReference type="Pfam" id="PF01321"/>
    </source>
</evidence>
<gene>
    <name evidence="3" type="primary">pepP</name>
    <name evidence="3" type="ORF">GCM10011510_19180</name>
</gene>
<keyword evidence="3" id="KW-0645">Protease</keyword>
<feature type="domain" description="Creatinase N-terminal" evidence="2">
    <location>
        <begin position="5"/>
        <end position="127"/>
    </location>
</feature>
<dbReference type="Pfam" id="PF01321">
    <property type="entry name" value="Creatinase_N"/>
    <property type="match status" value="1"/>
</dbReference>
<dbReference type="Proteomes" id="UP000660801">
    <property type="component" value="Unassembled WGS sequence"/>
</dbReference>
<dbReference type="InterPro" id="IPR000587">
    <property type="entry name" value="Creatinase_N"/>
</dbReference>